<dbReference type="SUPFAM" id="SSF50044">
    <property type="entry name" value="SH3-domain"/>
    <property type="match status" value="1"/>
</dbReference>
<evidence type="ECO:0000256" key="2">
    <source>
        <dbReference type="ARBA" id="ARBA00022443"/>
    </source>
</evidence>
<evidence type="ECO:0000256" key="4">
    <source>
        <dbReference type="ARBA" id="ARBA00022989"/>
    </source>
</evidence>
<dbReference type="GeneID" id="36578664"/>
<sequence>MRERLIWEQPKLTAYPSITSHYSSDHCKRWDRLAKNQAWVYLDLYFLFTKWDRIWGAVKQNLQRRTEEVHARQNVLPIQQQTRQLHKDNNIMISLREHVRIHKASLKIVMQRVEYMLGGVDFMATQGLKGRLDDAFQLLEYYEVTATTLLEQQSNLLSLAFNLETVAQGQAVARLNALAFIFLPLSFVASVFGITTFTLSPQWFPVAAVPALCTTVFIAYAAHKFFASAAARESRPKARNVHWSDDLEKLPTTGSRLSANTWNKLTRIFSRPKDGSAKDRFPTPSTIFGDGPSINDPSRLVRRSTDRSLADRNYVPPRSTVQFLPGAYDFSNLDAALSYPSAPTYVPPGTQAYDFAAGSGTYSQYIPQTDYYPYAYPSALKETSYRYERQELEAAAPQFNPHSRPPLLSVPHSPPPPGAQMANENDRFYKNRLYKNSAEQAENLETHQARAIFSFTGTDPEDLSFEKGGVITVLSEVDKTVDWW</sequence>
<dbReference type="GO" id="GO:0016020">
    <property type="term" value="C:membrane"/>
    <property type="evidence" value="ECO:0007669"/>
    <property type="project" value="UniProtKB-SubCell"/>
</dbReference>
<dbReference type="STRING" id="1095630.A0A2J6SRR5"/>
<name>A0A2J6SRR5_9HELO</name>
<evidence type="ECO:0000256" key="1">
    <source>
        <dbReference type="ARBA" id="ARBA00004141"/>
    </source>
</evidence>
<dbReference type="InterPro" id="IPR045863">
    <property type="entry name" value="CorA_TM1_TM2"/>
</dbReference>
<evidence type="ECO:0000256" key="5">
    <source>
        <dbReference type="ARBA" id="ARBA00023136"/>
    </source>
</evidence>
<dbReference type="InterPro" id="IPR002523">
    <property type="entry name" value="MgTranspt_CorA/ZnTranspt_ZntB"/>
</dbReference>
<keyword evidence="4 8" id="KW-1133">Transmembrane helix</keyword>
<dbReference type="Gene3D" id="2.30.30.40">
    <property type="entry name" value="SH3 Domains"/>
    <property type="match status" value="1"/>
</dbReference>
<evidence type="ECO:0000256" key="6">
    <source>
        <dbReference type="PROSITE-ProRule" id="PRU00192"/>
    </source>
</evidence>
<dbReference type="Pfam" id="PF00018">
    <property type="entry name" value="SH3_1"/>
    <property type="match status" value="1"/>
</dbReference>
<dbReference type="InterPro" id="IPR036028">
    <property type="entry name" value="SH3-like_dom_sf"/>
</dbReference>
<dbReference type="GO" id="GO:0046873">
    <property type="term" value="F:metal ion transmembrane transporter activity"/>
    <property type="evidence" value="ECO:0007669"/>
    <property type="project" value="InterPro"/>
</dbReference>
<evidence type="ECO:0000259" key="9">
    <source>
        <dbReference type="PROSITE" id="PS50002"/>
    </source>
</evidence>
<keyword evidence="3 8" id="KW-0812">Transmembrane</keyword>
<gene>
    <name evidence="10" type="ORF">K444DRAFT_148123</name>
</gene>
<reference evidence="10 11" key="1">
    <citation type="submission" date="2016-04" db="EMBL/GenBank/DDBJ databases">
        <title>A degradative enzymes factory behind the ericoid mycorrhizal symbiosis.</title>
        <authorList>
            <consortium name="DOE Joint Genome Institute"/>
            <person name="Martino E."/>
            <person name="Morin E."/>
            <person name="Grelet G."/>
            <person name="Kuo A."/>
            <person name="Kohler A."/>
            <person name="Daghino S."/>
            <person name="Barry K."/>
            <person name="Choi C."/>
            <person name="Cichocki N."/>
            <person name="Clum A."/>
            <person name="Copeland A."/>
            <person name="Hainaut M."/>
            <person name="Haridas S."/>
            <person name="Labutti K."/>
            <person name="Lindquist E."/>
            <person name="Lipzen A."/>
            <person name="Khouja H.-R."/>
            <person name="Murat C."/>
            <person name="Ohm R."/>
            <person name="Olson A."/>
            <person name="Spatafora J."/>
            <person name="Veneault-Fourrey C."/>
            <person name="Henrissat B."/>
            <person name="Grigoriev I."/>
            <person name="Martin F."/>
            <person name="Perotto S."/>
        </authorList>
    </citation>
    <scope>NUCLEOTIDE SEQUENCE [LARGE SCALE GENOMIC DNA]</scope>
    <source>
        <strain evidence="10 11">E</strain>
    </source>
</reference>
<proteinExistence type="predicted"/>
<protein>
    <recommendedName>
        <fullName evidence="9">SH3 domain-containing protein</fullName>
    </recommendedName>
</protein>
<dbReference type="EMBL" id="KZ613872">
    <property type="protein sequence ID" value="PMD53471.1"/>
    <property type="molecule type" value="Genomic_DNA"/>
</dbReference>
<accession>A0A2J6SRR5</accession>
<feature type="transmembrane region" description="Helical" evidence="8">
    <location>
        <begin position="203"/>
        <end position="222"/>
    </location>
</feature>
<feature type="transmembrane region" description="Helical" evidence="8">
    <location>
        <begin position="177"/>
        <end position="197"/>
    </location>
</feature>
<dbReference type="Pfam" id="PF01544">
    <property type="entry name" value="CorA"/>
    <property type="match status" value="1"/>
</dbReference>
<feature type="region of interest" description="Disordered" evidence="7">
    <location>
        <begin position="273"/>
        <end position="295"/>
    </location>
</feature>
<dbReference type="Proteomes" id="UP000235371">
    <property type="component" value="Unassembled WGS sequence"/>
</dbReference>
<dbReference type="Gene3D" id="1.20.58.340">
    <property type="entry name" value="Magnesium transport protein CorA, transmembrane region"/>
    <property type="match status" value="1"/>
</dbReference>
<evidence type="ECO:0000313" key="10">
    <source>
        <dbReference type="EMBL" id="PMD53471.1"/>
    </source>
</evidence>
<evidence type="ECO:0000313" key="11">
    <source>
        <dbReference type="Proteomes" id="UP000235371"/>
    </source>
</evidence>
<keyword evidence="11" id="KW-1185">Reference proteome</keyword>
<dbReference type="InterPro" id="IPR001452">
    <property type="entry name" value="SH3_domain"/>
</dbReference>
<evidence type="ECO:0000256" key="7">
    <source>
        <dbReference type="SAM" id="MobiDB-lite"/>
    </source>
</evidence>
<dbReference type="OrthoDB" id="5428055at2759"/>
<dbReference type="SUPFAM" id="SSF144083">
    <property type="entry name" value="Magnesium transport protein CorA, transmembrane region"/>
    <property type="match status" value="1"/>
</dbReference>
<dbReference type="PROSITE" id="PS50002">
    <property type="entry name" value="SH3"/>
    <property type="match status" value="1"/>
</dbReference>
<dbReference type="RefSeq" id="XP_024730375.1">
    <property type="nucleotide sequence ID" value="XM_024870582.1"/>
</dbReference>
<evidence type="ECO:0000256" key="3">
    <source>
        <dbReference type="ARBA" id="ARBA00022692"/>
    </source>
</evidence>
<keyword evidence="2 6" id="KW-0728">SH3 domain</keyword>
<comment type="subcellular location">
    <subcellularLocation>
        <location evidence="1">Membrane</location>
        <topology evidence="1">Multi-pass membrane protein</topology>
    </subcellularLocation>
</comment>
<feature type="domain" description="SH3" evidence="9">
    <location>
        <begin position="444"/>
        <end position="484"/>
    </location>
</feature>
<keyword evidence="5 8" id="KW-0472">Membrane</keyword>
<dbReference type="InParanoid" id="A0A2J6SRR5"/>
<dbReference type="AlphaFoldDB" id="A0A2J6SRR5"/>
<evidence type="ECO:0000256" key="8">
    <source>
        <dbReference type="SAM" id="Phobius"/>
    </source>
</evidence>
<organism evidence="10 11">
    <name type="scientific">Hyaloscypha bicolor E</name>
    <dbReference type="NCBI Taxonomy" id="1095630"/>
    <lineage>
        <taxon>Eukaryota</taxon>
        <taxon>Fungi</taxon>
        <taxon>Dikarya</taxon>
        <taxon>Ascomycota</taxon>
        <taxon>Pezizomycotina</taxon>
        <taxon>Leotiomycetes</taxon>
        <taxon>Helotiales</taxon>
        <taxon>Hyaloscyphaceae</taxon>
        <taxon>Hyaloscypha</taxon>
        <taxon>Hyaloscypha bicolor</taxon>
    </lineage>
</organism>